<dbReference type="PANTHER" id="PTHR11977">
    <property type="entry name" value="VILLIN"/>
    <property type="match status" value="1"/>
</dbReference>
<dbReference type="Proteomes" id="UP000748531">
    <property type="component" value="Unassembled WGS sequence"/>
</dbReference>
<dbReference type="GO" id="GO:0051014">
    <property type="term" value="P:actin filament severing"/>
    <property type="evidence" value="ECO:0007669"/>
    <property type="project" value="TreeGrafter"/>
</dbReference>
<dbReference type="GO" id="GO:0015629">
    <property type="term" value="C:actin cytoskeleton"/>
    <property type="evidence" value="ECO:0007669"/>
    <property type="project" value="TreeGrafter"/>
</dbReference>
<evidence type="ECO:0000259" key="3">
    <source>
        <dbReference type="PROSITE" id="PS51089"/>
    </source>
</evidence>
<dbReference type="GO" id="GO:0008154">
    <property type="term" value="P:actin polymerization or depolymerization"/>
    <property type="evidence" value="ECO:0007669"/>
    <property type="project" value="TreeGrafter"/>
</dbReference>
<protein>
    <submittedName>
        <fullName evidence="4">Supervillin</fullName>
    </submittedName>
</protein>
<dbReference type="SMART" id="SM00262">
    <property type="entry name" value="GEL"/>
    <property type="match status" value="2"/>
</dbReference>
<evidence type="ECO:0000256" key="1">
    <source>
        <dbReference type="ARBA" id="ARBA00008418"/>
    </source>
</evidence>
<dbReference type="SUPFAM" id="SSF55753">
    <property type="entry name" value="Actin depolymerizing proteins"/>
    <property type="match status" value="3"/>
</dbReference>
<dbReference type="GO" id="GO:0051016">
    <property type="term" value="P:barbed-end actin filament capping"/>
    <property type="evidence" value="ECO:0007669"/>
    <property type="project" value="TreeGrafter"/>
</dbReference>
<dbReference type="Pfam" id="PF00626">
    <property type="entry name" value="Gelsolin"/>
    <property type="match status" value="2"/>
</dbReference>
<gene>
    <name evidence="4" type="ORF">PHET_02812</name>
</gene>
<dbReference type="OrthoDB" id="28894at2759"/>
<keyword evidence="5" id="KW-1185">Reference proteome</keyword>
<accession>A0A8J4T3R9</accession>
<reference evidence="4" key="1">
    <citation type="submission" date="2019-05" db="EMBL/GenBank/DDBJ databases">
        <title>Annotation for the trematode Paragonimus heterotremus.</title>
        <authorList>
            <person name="Choi Y.-J."/>
        </authorList>
    </citation>
    <scope>NUCLEOTIDE SEQUENCE</scope>
    <source>
        <strain evidence="4">LC</strain>
    </source>
</reference>
<evidence type="ECO:0000313" key="4">
    <source>
        <dbReference type="EMBL" id="KAF5403685.1"/>
    </source>
</evidence>
<feature type="region of interest" description="Disordered" evidence="2">
    <location>
        <begin position="107"/>
        <end position="131"/>
    </location>
</feature>
<feature type="domain" description="HP" evidence="3">
    <location>
        <begin position="1164"/>
        <end position="1227"/>
    </location>
</feature>
<name>A0A8J4T3R9_9TREM</name>
<sequence>MSIKDRINRMREDSNNWRNRVSVEILTPDVDTIPSVDQIRQSLAASQEGWRKRVEERDAANFTVAGRIGRSPSGGSPECNPCPLNLEDAINFPHRPPAVPIVRATSKENQPTPKLFHTEQKPTEAATAGSFPPTETIKQTVTVPALQEDALVDFFKSEPLLETNQLDNLQFPVNTTPTVDRASANYQRIAEARRAARPERRKPSRTPNPLKSLAQRTDLRTEYEEVRCSSAILQSRTSTPYQHLLRTIDPASRLSNEAAVRRSMLANSVLVGLSSRENFSDAKSNLRQVTEDQPLPLSMSQRQLLPYKSTMLLHVKGRRHVQVRLVCPSADSMNSGDCFVLVTSEAVFVWLGEFANVVEINKARELASWIHSHHELGYRSADSATTDYVTVQEQAVDTPNEHSTEEADDPVDPVGSSVARFWKALGYEEPQSVQACGTTDEDELYEVLIQHTNRVYQVTVDQLVPCMQYWGSPMRHRLLRTDQAYVFDFGSEVYLWTGTQISPEIRLAGIELVLQAYSAPYDYNNCRLNPLDPLSTHSDIPLRAVSRPSWTLVCKVTEKGETVLFKEKFSDWPDSRRLGVRLTPYSRLQRNKLTTSVYAQIQPYSADELYETAFNEPPPLPTLLTLEGRFVGRGGEGCRYDDGIMRRYRVESGSLRVWHVSEFSRTEIPEASHGQFHQGDTYVIRWPFKVIHVGLRDVPTRNSELLQEQCAYFFWQGSQSKMTEQGAAALMTIELDEERGPQLRVTEGKEPPAFCRLFNGRMVIHSGRRNPGTPAGGTSDTLPKVRLFLVCGEVPTEGYLAEVPPRLSSLRPQGVFLAVQYVTNNSDLSTRPIQKAWLWIGRFVPEANLLIARHVVETLKQSCPSELAAELRCVFEVQQTTDKLGPGDLVFLLNAEDNFSASLCLNIRPAQGPLVIWQLTSSVEQRMAVRRLEYTLQPDSSLISTSATRLQAFKDQTSLLAGANPFEMAKAVAERLRASNDACSVPQRNADVYLTFPFQLRELYTACQPALFLVLAGTEAVYLWQGWWPSSVHLKRQQLSSSFRHRSSICSAISQASLDEEANRLMDQSEGDDVAQSAKVVEPRITGSARSRFYALRRAALQTAVSLAAKVGSKARLVYAGLEPPEFLSLFPPFNRTTEASTYFQREEGKVDGQEDFAESLLSSLKAPSYTLVELQQRPLPSDLDATCLEIYLSPEEFQAAFDMPKEKFDQLPGWRKGELRKQLGLF</sequence>
<dbReference type="SMART" id="SM00153">
    <property type="entry name" value="VHP"/>
    <property type="match status" value="1"/>
</dbReference>
<dbReference type="EMBL" id="LUCH01001094">
    <property type="protein sequence ID" value="KAF5403685.1"/>
    <property type="molecule type" value="Genomic_DNA"/>
</dbReference>
<dbReference type="InterPro" id="IPR007122">
    <property type="entry name" value="Villin/Gelsolin"/>
</dbReference>
<dbReference type="InterPro" id="IPR029006">
    <property type="entry name" value="ADF-H/Gelsolin-like_dom_sf"/>
</dbReference>
<organism evidence="4 5">
    <name type="scientific">Paragonimus heterotremus</name>
    <dbReference type="NCBI Taxonomy" id="100268"/>
    <lineage>
        <taxon>Eukaryota</taxon>
        <taxon>Metazoa</taxon>
        <taxon>Spiralia</taxon>
        <taxon>Lophotrochozoa</taxon>
        <taxon>Platyhelminthes</taxon>
        <taxon>Trematoda</taxon>
        <taxon>Digenea</taxon>
        <taxon>Plagiorchiida</taxon>
        <taxon>Troglotremata</taxon>
        <taxon>Troglotrematidae</taxon>
        <taxon>Paragonimus</taxon>
    </lineage>
</organism>
<comment type="similarity">
    <text evidence="1">Belongs to the villin/gelsolin family.</text>
</comment>
<dbReference type="InterPro" id="IPR036886">
    <property type="entry name" value="Villin_headpiece_dom_sf"/>
</dbReference>
<dbReference type="Gene3D" id="3.40.20.10">
    <property type="entry name" value="Severin"/>
    <property type="match status" value="4"/>
</dbReference>
<dbReference type="InterPro" id="IPR007123">
    <property type="entry name" value="Gelsolin-like_dom"/>
</dbReference>
<dbReference type="PROSITE" id="PS51089">
    <property type="entry name" value="HP"/>
    <property type="match status" value="1"/>
</dbReference>
<feature type="region of interest" description="Disordered" evidence="2">
    <location>
        <begin position="192"/>
        <end position="214"/>
    </location>
</feature>
<evidence type="ECO:0000313" key="5">
    <source>
        <dbReference type="Proteomes" id="UP000748531"/>
    </source>
</evidence>
<dbReference type="InterPro" id="IPR003128">
    <property type="entry name" value="Villin_headpiece"/>
</dbReference>
<proteinExistence type="inferred from homology"/>
<dbReference type="GO" id="GO:0005546">
    <property type="term" value="F:phosphatidylinositol-4,5-bisphosphate binding"/>
    <property type="evidence" value="ECO:0007669"/>
    <property type="project" value="TreeGrafter"/>
</dbReference>
<dbReference type="Gene3D" id="1.10.950.10">
    <property type="entry name" value="Villin headpiece domain"/>
    <property type="match status" value="1"/>
</dbReference>
<dbReference type="SUPFAM" id="SSF47050">
    <property type="entry name" value="VHP, Villin headpiece domain"/>
    <property type="match status" value="1"/>
</dbReference>
<dbReference type="GO" id="GO:0005737">
    <property type="term" value="C:cytoplasm"/>
    <property type="evidence" value="ECO:0007669"/>
    <property type="project" value="TreeGrafter"/>
</dbReference>
<comment type="caution">
    <text evidence="4">The sequence shown here is derived from an EMBL/GenBank/DDBJ whole genome shotgun (WGS) entry which is preliminary data.</text>
</comment>
<evidence type="ECO:0000256" key="2">
    <source>
        <dbReference type="SAM" id="MobiDB-lite"/>
    </source>
</evidence>
<dbReference type="GO" id="GO:0051015">
    <property type="term" value="F:actin filament binding"/>
    <property type="evidence" value="ECO:0007669"/>
    <property type="project" value="InterPro"/>
</dbReference>
<dbReference type="PANTHER" id="PTHR11977:SF45">
    <property type="entry name" value="SUPERVILLIN"/>
    <property type="match status" value="1"/>
</dbReference>
<dbReference type="AlphaFoldDB" id="A0A8J4T3R9"/>
<dbReference type="Pfam" id="PF02209">
    <property type="entry name" value="VHP"/>
    <property type="match status" value="1"/>
</dbReference>